<dbReference type="InterPro" id="IPR003593">
    <property type="entry name" value="AAA+_ATPase"/>
</dbReference>
<keyword evidence="6" id="KW-0539">Nucleus</keyword>
<dbReference type="VEuPathDB" id="FungiDB:PV10_06587"/>
<dbReference type="GO" id="GO:0016887">
    <property type="term" value="F:ATP hydrolysis activity"/>
    <property type="evidence" value="ECO:0007669"/>
    <property type="project" value="InterPro"/>
</dbReference>
<comment type="subcellular location">
    <subcellularLocation>
        <location evidence="1">Nucleus</location>
    </subcellularLocation>
</comment>
<dbReference type="InterPro" id="IPR047854">
    <property type="entry name" value="RFC_lid"/>
</dbReference>
<dbReference type="InterPro" id="IPR050238">
    <property type="entry name" value="DNA_Rep/Repair_Clamp_Loader"/>
</dbReference>
<feature type="domain" description="AAA+ ATPase" evidence="8">
    <location>
        <begin position="78"/>
        <end position="218"/>
    </location>
</feature>
<evidence type="ECO:0000313" key="10">
    <source>
        <dbReference type="Proteomes" id="UP000054302"/>
    </source>
</evidence>
<dbReference type="InterPro" id="IPR027417">
    <property type="entry name" value="P-loop_NTPase"/>
</dbReference>
<evidence type="ECO:0000256" key="5">
    <source>
        <dbReference type="ARBA" id="ARBA00022840"/>
    </source>
</evidence>
<comment type="similarity">
    <text evidence="2">Belongs to the activator 1 small subunits family.</text>
</comment>
<name>A0A0D1ZBQ0_EXOME</name>
<sequence>MSDYEDDMDVDLSISRDKSIQFSSDATAGKQKRIVADLPLEAEDNLPWVEKYRPNTLDDVSGHQDILATINRFVEHNRLPHLLLYGPPGTGKTSTILALARQIYGAKNMRQMVLELNASDDRGIDVVREQIKTFASTKQIFSSTTQTAGAKFGLGAFKLIVLDEADAMTSAAQMALRRIMEKYTANTRFCIIANYTHKLSPALLSRCTRFRFSPLKEADIRKLVDLVISQEHVNIAPEAVDSLVKLSKGDMRRALNVLQACHAGSRPLPIRGQPPIKESDIKYELITNDTIYNCIAAPHPDDIRLIMTTMLSTPDMTSCLTTINALKSSRGLALADILTALADELQTLEVSAATRVLWLQGLAEIEYRLAGGGSEGIQTGGMIGVIRSGCELLGSKGIGEKMLVDE</sequence>
<dbReference type="GO" id="GO:0031390">
    <property type="term" value="C:Ctf18 RFC-like complex"/>
    <property type="evidence" value="ECO:0007669"/>
    <property type="project" value="TreeGrafter"/>
</dbReference>
<dbReference type="FunFam" id="1.10.8.60:FF:000028">
    <property type="entry name" value="Replication factor C subunit 5"/>
    <property type="match status" value="1"/>
</dbReference>
<dbReference type="OMA" id="AEDNLPW"/>
<dbReference type="Gene3D" id="1.10.8.60">
    <property type="match status" value="1"/>
</dbReference>
<dbReference type="AlphaFoldDB" id="A0A0D1ZBQ0"/>
<dbReference type="Pfam" id="PF00004">
    <property type="entry name" value="AAA"/>
    <property type="match status" value="1"/>
</dbReference>
<dbReference type="CDD" id="cd00009">
    <property type="entry name" value="AAA"/>
    <property type="match status" value="1"/>
</dbReference>
<dbReference type="HOGENOM" id="CLU_042324_2_0_1"/>
<reference evidence="9 10" key="1">
    <citation type="submission" date="2015-01" db="EMBL/GenBank/DDBJ databases">
        <title>The Genome Sequence of Exophiala mesophila CBS40295.</title>
        <authorList>
            <consortium name="The Broad Institute Genomics Platform"/>
            <person name="Cuomo C."/>
            <person name="de Hoog S."/>
            <person name="Gorbushina A."/>
            <person name="Stielow B."/>
            <person name="Teixiera M."/>
            <person name="Abouelleil A."/>
            <person name="Chapman S.B."/>
            <person name="Priest M."/>
            <person name="Young S.K."/>
            <person name="Wortman J."/>
            <person name="Nusbaum C."/>
            <person name="Birren B."/>
        </authorList>
    </citation>
    <scope>NUCLEOTIDE SEQUENCE [LARGE SCALE GENOMIC DNA]</scope>
    <source>
        <strain evidence="9 10">CBS 40295</strain>
    </source>
</reference>
<dbReference type="GO" id="GO:0006281">
    <property type="term" value="P:DNA repair"/>
    <property type="evidence" value="ECO:0007669"/>
    <property type="project" value="TreeGrafter"/>
</dbReference>
<dbReference type="GO" id="GO:0005663">
    <property type="term" value="C:DNA replication factor C complex"/>
    <property type="evidence" value="ECO:0007669"/>
    <property type="project" value="TreeGrafter"/>
</dbReference>
<dbReference type="FunFam" id="3.40.50.300:FF:000129">
    <property type="entry name" value="Replication factor C subunit 5"/>
    <property type="match status" value="1"/>
</dbReference>
<evidence type="ECO:0000313" key="9">
    <source>
        <dbReference type="EMBL" id="KIV92122.1"/>
    </source>
</evidence>
<dbReference type="GO" id="GO:0005524">
    <property type="term" value="F:ATP binding"/>
    <property type="evidence" value="ECO:0007669"/>
    <property type="project" value="UniProtKB-KW"/>
</dbReference>
<dbReference type="STRING" id="212818.A0A0D1ZBQ0"/>
<protein>
    <recommendedName>
        <fullName evidence="7">Replication factor C subunit 3</fullName>
    </recommendedName>
</protein>
<evidence type="ECO:0000256" key="1">
    <source>
        <dbReference type="ARBA" id="ARBA00004123"/>
    </source>
</evidence>
<evidence type="ECO:0000256" key="6">
    <source>
        <dbReference type="ARBA" id="ARBA00023242"/>
    </source>
</evidence>
<dbReference type="Gene3D" id="1.20.272.10">
    <property type="match status" value="1"/>
</dbReference>
<dbReference type="Proteomes" id="UP000054302">
    <property type="component" value="Unassembled WGS sequence"/>
</dbReference>
<dbReference type="GO" id="GO:0031391">
    <property type="term" value="C:Elg1 RFC-like complex"/>
    <property type="evidence" value="ECO:0007669"/>
    <property type="project" value="TreeGrafter"/>
</dbReference>
<evidence type="ECO:0000259" key="8">
    <source>
        <dbReference type="SMART" id="SM00382"/>
    </source>
</evidence>
<evidence type="ECO:0000256" key="3">
    <source>
        <dbReference type="ARBA" id="ARBA00022705"/>
    </source>
</evidence>
<dbReference type="OrthoDB" id="4199794at2759"/>
<dbReference type="SUPFAM" id="SSF52540">
    <property type="entry name" value="P-loop containing nucleoside triphosphate hydrolases"/>
    <property type="match status" value="1"/>
</dbReference>
<evidence type="ECO:0000256" key="4">
    <source>
        <dbReference type="ARBA" id="ARBA00022741"/>
    </source>
</evidence>
<keyword evidence="3" id="KW-0235">DNA replication</keyword>
<dbReference type="GeneID" id="27324432"/>
<keyword evidence="4" id="KW-0547">Nucleotide-binding</keyword>
<dbReference type="InterPro" id="IPR013748">
    <property type="entry name" value="Rep_factorC_C"/>
</dbReference>
<dbReference type="GO" id="GO:0031389">
    <property type="term" value="C:Rad17 RFC-like complex"/>
    <property type="evidence" value="ECO:0007669"/>
    <property type="project" value="TreeGrafter"/>
</dbReference>
<dbReference type="InterPro" id="IPR003959">
    <property type="entry name" value="ATPase_AAA_core"/>
</dbReference>
<dbReference type="RefSeq" id="XP_016223696.1">
    <property type="nucleotide sequence ID" value="XM_016371403.1"/>
</dbReference>
<dbReference type="SMART" id="SM00382">
    <property type="entry name" value="AAA"/>
    <property type="match status" value="1"/>
</dbReference>
<accession>A0A0D1ZBQ0</accession>
<dbReference type="SUPFAM" id="SSF48019">
    <property type="entry name" value="post-AAA+ oligomerization domain-like"/>
    <property type="match status" value="1"/>
</dbReference>
<organism evidence="9 10">
    <name type="scientific">Exophiala mesophila</name>
    <name type="common">Black yeast-like fungus</name>
    <dbReference type="NCBI Taxonomy" id="212818"/>
    <lineage>
        <taxon>Eukaryota</taxon>
        <taxon>Fungi</taxon>
        <taxon>Dikarya</taxon>
        <taxon>Ascomycota</taxon>
        <taxon>Pezizomycotina</taxon>
        <taxon>Eurotiomycetes</taxon>
        <taxon>Chaetothyriomycetidae</taxon>
        <taxon>Chaetothyriales</taxon>
        <taxon>Herpotrichiellaceae</taxon>
        <taxon>Exophiala</taxon>
    </lineage>
</organism>
<dbReference type="FunFam" id="1.20.272.10:FF:000004">
    <property type="entry name" value="Replication factor C subunit 5"/>
    <property type="match status" value="1"/>
</dbReference>
<dbReference type="Pfam" id="PF08542">
    <property type="entry name" value="Rep_fac_C"/>
    <property type="match status" value="1"/>
</dbReference>
<dbReference type="GO" id="GO:0003677">
    <property type="term" value="F:DNA binding"/>
    <property type="evidence" value="ECO:0007669"/>
    <property type="project" value="InterPro"/>
</dbReference>
<keyword evidence="5" id="KW-0067">ATP-binding</keyword>
<gene>
    <name evidence="9" type="ORF">PV10_06587</name>
</gene>
<dbReference type="CDD" id="cd18140">
    <property type="entry name" value="HLD_clamp_RFC"/>
    <property type="match status" value="1"/>
</dbReference>
<dbReference type="GO" id="GO:0003689">
    <property type="term" value="F:DNA clamp loader activity"/>
    <property type="evidence" value="ECO:0007669"/>
    <property type="project" value="TreeGrafter"/>
</dbReference>
<proteinExistence type="inferred from homology"/>
<dbReference type="Gene3D" id="3.40.50.300">
    <property type="entry name" value="P-loop containing nucleotide triphosphate hydrolases"/>
    <property type="match status" value="1"/>
</dbReference>
<evidence type="ECO:0000256" key="7">
    <source>
        <dbReference type="ARBA" id="ARBA00070184"/>
    </source>
</evidence>
<dbReference type="InterPro" id="IPR008921">
    <property type="entry name" value="DNA_pol3_clamp-load_cplx_C"/>
</dbReference>
<dbReference type="PANTHER" id="PTHR11669">
    <property type="entry name" value="REPLICATION FACTOR C / DNA POLYMERASE III GAMMA-TAU SUBUNIT"/>
    <property type="match status" value="1"/>
</dbReference>
<dbReference type="PANTHER" id="PTHR11669:SF9">
    <property type="entry name" value="REPLICATION FACTOR C SUBUNIT 5"/>
    <property type="match status" value="1"/>
</dbReference>
<evidence type="ECO:0000256" key="2">
    <source>
        <dbReference type="ARBA" id="ARBA00005378"/>
    </source>
</evidence>
<keyword evidence="10" id="KW-1185">Reference proteome</keyword>
<dbReference type="GO" id="GO:0006271">
    <property type="term" value="P:DNA strand elongation involved in DNA replication"/>
    <property type="evidence" value="ECO:0007669"/>
    <property type="project" value="UniProtKB-ARBA"/>
</dbReference>
<dbReference type="EMBL" id="KN847523">
    <property type="protein sequence ID" value="KIV92122.1"/>
    <property type="molecule type" value="Genomic_DNA"/>
</dbReference>